<dbReference type="InterPro" id="IPR015931">
    <property type="entry name" value="Acnase/IPM_dHydase_lsu_aba_1/3"/>
</dbReference>
<dbReference type="GO" id="GO:0003861">
    <property type="term" value="F:3-isopropylmalate dehydratase activity"/>
    <property type="evidence" value="ECO:0007669"/>
    <property type="project" value="UniProtKB-EC"/>
</dbReference>
<dbReference type="GO" id="GO:0009098">
    <property type="term" value="P:L-leucine biosynthetic process"/>
    <property type="evidence" value="ECO:0007669"/>
    <property type="project" value="UniProtKB-UniPathway"/>
</dbReference>
<evidence type="ECO:0000313" key="17">
    <source>
        <dbReference type="Proteomes" id="UP000295724"/>
    </source>
</evidence>
<comment type="function">
    <text evidence="3">Catalyzes the isomerization between 2-isopropylmalate and 3-isopropylmalate, via the formation of 2-isopropylmaleate.</text>
</comment>
<dbReference type="AlphaFoldDB" id="A0A4V6PXW8"/>
<evidence type="ECO:0000256" key="10">
    <source>
        <dbReference type="ARBA" id="ARBA00022723"/>
    </source>
</evidence>
<feature type="domain" description="Aconitase/3-isopropylmalate dehydratase large subunit alpha/beta/alpha" evidence="15">
    <location>
        <begin position="7"/>
        <end position="449"/>
    </location>
</feature>
<evidence type="ECO:0000256" key="9">
    <source>
        <dbReference type="ARBA" id="ARBA00022605"/>
    </source>
</evidence>
<evidence type="ECO:0000256" key="1">
    <source>
        <dbReference type="ARBA" id="ARBA00000491"/>
    </source>
</evidence>
<dbReference type="InterPro" id="IPR004430">
    <property type="entry name" value="3-IsopropMal_deHydase_lsu"/>
</dbReference>
<keyword evidence="8" id="KW-0004">4Fe-4S</keyword>
<evidence type="ECO:0000256" key="13">
    <source>
        <dbReference type="ARBA" id="ARBA00023239"/>
    </source>
</evidence>
<name>A0A4V6PXW8_9GAMM</name>
<dbReference type="UniPathway" id="UPA00048">
    <property type="reaction ID" value="UER00071"/>
</dbReference>
<evidence type="ECO:0000256" key="11">
    <source>
        <dbReference type="ARBA" id="ARBA00023004"/>
    </source>
</evidence>
<accession>A0A4V6PXW8</accession>
<evidence type="ECO:0000256" key="5">
    <source>
        <dbReference type="ARBA" id="ARBA00011271"/>
    </source>
</evidence>
<dbReference type="PROSITE" id="PS00450">
    <property type="entry name" value="ACONITASE_1"/>
    <property type="match status" value="1"/>
</dbReference>
<keyword evidence="10" id="KW-0479">Metal-binding</keyword>
<evidence type="ECO:0000256" key="4">
    <source>
        <dbReference type="ARBA" id="ARBA00004729"/>
    </source>
</evidence>
<dbReference type="NCBIfam" id="TIGR00170">
    <property type="entry name" value="leuC"/>
    <property type="match status" value="1"/>
</dbReference>
<keyword evidence="9" id="KW-0028">Amino-acid biosynthesis</keyword>
<evidence type="ECO:0000256" key="8">
    <source>
        <dbReference type="ARBA" id="ARBA00022485"/>
    </source>
</evidence>
<evidence type="ECO:0000256" key="2">
    <source>
        <dbReference type="ARBA" id="ARBA00001966"/>
    </source>
</evidence>
<dbReference type="OrthoDB" id="9802769at2"/>
<keyword evidence="7" id="KW-0432">Leucine biosynthesis</keyword>
<keyword evidence="12" id="KW-0411">Iron-sulfur</keyword>
<dbReference type="NCBIfam" id="NF004016">
    <property type="entry name" value="PRK05478.1"/>
    <property type="match status" value="1"/>
</dbReference>
<evidence type="ECO:0000256" key="6">
    <source>
        <dbReference type="ARBA" id="ARBA00011998"/>
    </source>
</evidence>
<evidence type="ECO:0000256" key="7">
    <source>
        <dbReference type="ARBA" id="ARBA00022430"/>
    </source>
</evidence>
<proteinExistence type="predicted"/>
<dbReference type="NCBIfam" id="NF009116">
    <property type="entry name" value="PRK12466.1"/>
    <property type="match status" value="1"/>
</dbReference>
<dbReference type="PANTHER" id="PTHR43822">
    <property type="entry name" value="HOMOACONITASE, MITOCHONDRIAL-RELATED"/>
    <property type="match status" value="1"/>
</dbReference>
<evidence type="ECO:0000313" key="16">
    <source>
        <dbReference type="EMBL" id="TDR20521.1"/>
    </source>
</evidence>
<dbReference type="GO" id="GO:0046872">
    <property type="term" value="F:metal ion binding"/>
    <property type="evidence" value="ECO:0007669"/>
    <property type="project" value="UniProtKB-KW"/>
</dbReference>
<dbReference type="InterPro" id="IPR018136">
    <property type="entry name" value="Aconitase_4Fe-4S_BS"/>
</dbReference>
<evidence type="ECO:0000259" key="15">
    <source>
        <dbReference type="Pfam" id="PF00330"/>
    </source>
</evidence>
<protein>
    <recommendedName>
        <fullName evidence="6">3-isopropylmalate dehydratase</fullName>
        <ecNumber evidence="6">4.2.1.33</ecNumber>
    </recommendedName>
</protein>
<dbReference type="PANTHER" id="PTHR43822:SF9">
    <property type="entry name" value="3-ISOPROPYLMALATE DEHYDRATASE"/>
    <property type="match status" value="1"/>
</dbReference>
<evidence type="ECO:0000256" key="3">
    <source>
        <dbReference type="ARBA" id="ARBA00002695"/>
    </source>
</evidence>
<reference evidence="16 17" key="1">
    <citation type="submission" date="2019-03" db="EMBL/GenBank/DDBJ databases">
        <title>Genomic Encyclopedia of Type Strains, Phase IV (KMG-IV): sequencing the most valuable type-strain genomes for metagenomic binning, comparative biology and taxonomic classification.</title>
        <authorList>
            <person name="Goeker M."/>
        </authorList>
    </citation>
    <scope>NUCLEOTIDE SEQUENCE [LARGE SCALE GENOMIC DNA]</scope>
    <source>
        <strain evidence="16 17">DSM 25488</strain>
    </source>
</reference>
<comment type="catalytic activity">
    <reaction evidence="1">
        <text>(2R,3S)-3-isopropylmalate = (2S)-2-isopropylmalate</text>
        <dbReference type="Rhea" id="RHEA:32287"/>
        <dbReference type="ChEBI" id="CHEBI:1178"/>
        <dbReference type="ChEBI" id="CHEBI:35121"/>
        <dbReference type="EC" id="4.2.1.33"/>
    </reaction>
</comment>
<organism evidence="16 17">
    <name type="scientific">Marinicella litoralis</name>
    <dbReference type="NCBI Taxonomy" id="644220"/>
    <lineage>
        <taxon>Bacteria</taxon>
        <taxon>Pseudomonadati</taxon>
        <taxon>Pseudomonadota</taxon>
        <taxon>Gammaproteobacteria</taxon>
        <taxon>Lysobacterales</taxon>
        <taxon>Marinicellaceae</taxon>
        <taxon>Marinicella</taxon>
    </lineage>
</organism>
<dbReference type="PRINTS" id="PR00415">
    <property type="entry name" value="ACONITASE"/>
</dbReference>
<keyword evidence="11" id="KW-0408">Iron</keyword>
<evidence type="ECO:0000256" key="12">
    <source>
        <dbReference type="ARBA" id="ARBA00023014"/>
    </source>
</evidence>
<dbReference type="Pfam" id="PF00330">
    <property type="entry name" value="Aconitase"/>
    <property type="match status" value="1"/>
</dbReference>
<dbReference type="CDD" id="cd01583">
    <property type="entry name" value="IPMI"/>
    <property type="match status" value="1"/>
</dbReference>
<dbReference type="RefSeq" id="WP_099018361.1">
    <property type="nucleotide sequence ID" value="NZ_NIHB01000001.1"/>
</dbReference>
<comment type="caution">
    <text evidence="16">The sequence shown here is derived from an EMBL/GenBank/DDBJ whole genome shotgun (WGS) entry which is preliminary data.</text>
</comment>
<dbReference type="GO" id="GO:0051539">
    <property type="term" value="F:4 iron, 4 sulfur cluster binding"/>
    <property type="evidence" value="ECO:0007669"/>
    <property type="project" value="UniProtKB-KW"/>
</dbReference>
<dbReference type="EC" id="4.2.1.33" evidence="6"/>
<keyword evidence="17" id="KW-1185">Reference proteome</keyword>
<comment type="pathway">
    <text evidence="4">Amino-acid biosynthesis; L-leucine biosynthesis; L-leucine from 3-methyl-2-oxobutanoate: step 2/4.</text>
</comment>
<dbReference type="InterPro" id="IPR036008">
    <property type="entry name" value="Aconitase_4Fe-4S_dom"/>
</dbReference>
<evidence type="ECO:0000256" key="14">
    <source>
        <dbReference type="ARBA" id="ARBA00023304"/>
    </source>
</evidence>
<comment type="subunit">
    <text evidence="5">Heterodimer of LeuC and LeuD.</text>
</comment>
<gene>
    <name evidence="16" type="ORF">C8D91_1495</name>
</gene>
<keyword evidence="14" id="KW-0100">Branched-chain amino acid biosynthesis</keyword>
<dbReference type="EMBL" id="SNZB01000003">
    <property type="protein sequence ID" value="TDR20521.1"/>
    <property type="molecule type" value="Genomic_DNA"/>
</dbReference>
<dbReference type="Proteomes" id="UP000295724">
    <property type="component" value="Unassembled WGS sequence"/>
</dbReference>
<sequence>MNKNIAEKIWQQHLVHENHGFPDVLAIDFALLHEVTSAQAFKMIEDHGLSVHDPTAFIATIDHSIPTRKNRHEIFDSTAKSQIELLRSNCEKHGIPICDVDSQHQGIVHVIGPELGITQPGMTLVCGDSHTATHGAFGALAFGIGTSTLAHVFAAGAILMTRPKVMKVDFSGVLPEGVFAKDMIMYLIAEIGIGGATGHVIEYTGAAVTELSMEQRMTLCNMSIECGAIAGLVAPDQVTFDYIKGRSYAPKDEQWQLAERYWKSLCSDDNCSYDQTIHLDINQLKPMVSWGTNPEQAVQINQTLPKRTNQNTDSLDYVELQAEQNLTGTPIDWAFVGSCTNGRIEDLRVVADILQHNHIAPHVTMYIVPGSEQVMQQAKEEGLETTFKQAGAEFRMPGCSMCLGMNDDKVPPGARCISTTNRNFIGRQGTGSITHLASPATVAYSALAGHITTSFDQQKRQQEAS</sequence>
<dbReference type="SUPFAM" id="SSF53732">
    <property type="entry name" value="Aconitase iron-sulfur domain"/>
    <property type="match status" value="1"/>
</dbReference>
<dbReference type="Gene3D" id="3.30.499.10">
    <property type="entry name" value="Aconitase, domain 3"/>
    <property type="match status" value="2"/>
</dbReference>
<dbReference type="InterPro" id="IPR033941">
    <property type="entry name" value="IPMI_cat"/>
</dbReference>
<keyword evidence="13" id="KW-0456">Lyase</keyword>
<dbReference type="InterPro" id="IPR001030">
    <property type="entry name" value="Acoase/IPM_deHydtase_lsu_aba"/>
</dbReference>
<dbReference type="InterPro" id="IPR050067">
    <property type="entry name" value="IPM_dehydratase_rel_enz"/>
</dbReference>
<comment type="cofactor">
    <cofactor evidence="2">
        <name>[4Fe-4S] cluster</name>
        <dbReference type="ChEBI" id="CHEBI:49883"/>
    </cofactor>
</comment>